<gene>
    <name evidence="2" type="ORF">M9Y10_035871</name>
</gene>
<protein>
    <submittedName>
        <fullName evidence="2">Uncharacterized protein</fullName>
    </submittedName>
</protein>
<sequence length="384" mass="44796">MNINPKESQDLEMEQFNTIQKNNLPNSVKKLQIMLFSIIIVLILLTFAIFLTKNSKKITNLSVLNIFSKQYQRPQDFTIMIHTSNRTKWRLDKYLNQYIIKKPHIHIFVIYSEQVTPDPRFDYIIANDCVDKRSDLHCRNSIAYNYFLQNEILGDFLYRAMDDTLLNITNLEKLIDQLRMIYNPKEHLVFRAFANDESPYGKIYLGGGSGWLMSRAMVAIHNIASFSFEANIKYAFAGQDDTCETLILNKVGFKSVNVWEDLHWAENGCTFGNFSEYLNGNFKQLEDCPIGKKELISLPEMIAMHGIDEEQKDKWILSRNFPDYIYGYKVTNNQCVRMCKSVPGMGTNRTSFQYLKKNAEFITLSDILKKNISDFNNNLNYITR</sequence>
<comment type="caution">
    <text evidence="2">The sequence shown here is derived from an EMBL/GenBank/DDBJ whole genome shotgun (WGS) entry which is preliminary data.</text>
</comment>
<keyword evidence="3" id="KW-1185">Reference proteome</keyword>
<feature type="transmembrane region" description="Helical" evidence="1">
    <location>
        <begin position="31"/>
        <end position="51"/>
    </location>
</feature>
<proteinExistence type="predicted"/>
<name>A0ABR2GVG5_9EUKA</name>
<dbReference type="EMBL" id="JAPFFF010000057">
    <property type="protein sequence ID" value="KAK8837929.1"/>
    <property type="molecule type" value="Genomic_DNA"/>
</dbReference>
<dbReference type="Gene3D" id="3.90.550.50">
    <property type="match status" value="1"/>
</dbReference>
<keyword evidence="1" id="KW-0812">Transmembrane</keyword>
<accession>A0ABR2GVG5</accession>
<evidence type="ECO:0000313" key="3">
    <source>
        <dbReference type="Proteomes" id="UP001470230"/>
    </source>
</evidence>
<dbReference type="Proteomes" id="UP001470230">
    <property type="component" value="Unassembled WGS sequence"/>
</dbReference>
<evidence type="ECO:0000313" key="2">
    <source>
        <dbReference type="EMBL" id="KAK8837929.1"/>
    </source>
</evidence>
<organism evidence="2 3">
    <name type="scientific">Tritrichomonas musculus</name>
    <dbReference type="NCBI Taxonomy" id="1915356"/>
    <lineage>
        <taxon>Eukaryota</taxon>
        <taxon>Metamonada</taxon>
        <taxon>Parabasalia</taxon>
        <taxon>Tritrichomonadida</taxon>
        <taxon>Tritrichomonadidae</taxon>
        <taxon>Tritrichomonas</taxon>
    </lineage>
</organism>
<keyword evidence="1" id="KW-0472">Membrane</keyword>
<reference evidence="2 3" key="1">
    <citation type="submission" date="2024-04" db="EMBL/GenBank/DDBJ databases">
        <title>Tritrichomonas musculus Genome.</title>
        <authorList>
            <person name="Alves-Ferreira E."/>
            <person name="Grigg M."/>
            <person name="Lorenzi H."/>
            <person name="Galac M."/>
        </authorList>
    </citation>
    <scope>NUCLEOTIDE SEQUENCE [LARGE SCALE GENOMIC DNA]</scope>
    <source>
        <strain evidence="2 3">EAF2021</strain>
    </source>
</reference>
<evidence type="ECO:0000256" key="1">
    <source>
        <dbReference type="SAM" id="Phobius"/>
    </source>
</evidence>
<keyword evidence="1" id="KW-1133">Transmembrane helix</keyword>